<dbReference type="InterPro" id="IPR011067">
    <property type="entry name" value="Plasmid_toxin/cell-grow_inhib"/>
</dbReference>
<comment type="similarity">
    <text evidence="1">Belongs to the PemK/MazF family.</text>
</comment>
<dbReference type="GO" id="GO:0004521">
    <property type="term" value="F:RNA endonuclease activity"/>
    <property type="evidence" value="ECO:0007669"/>
    <property type="project" value="TreeGrafter"/>
</dbReference>
<reference evidence="2 3" key="1">
    <citation type="submission" date="2019-05" db="EMBL/GenBank/DDBJ databases">
        <authorList>
            <person name="Qu J.-H."/>
        </authorList>
    </citation>
    <scope>NUCLEOTIDE SEQUENCE [LARGE SCALE GENOMIC DNA]</scope>
    <source>
        <strain evidence="2 3">T17</strain>
    </source>
</reference>
<keyword evidence="3" id="KW-1185">Reference proteome</keyword>
<sequence length="117" mass="13194">MIRRWSVYRANLDPVIGSEQGKSRPVLVISEDAINDLLNIVNVIPITSRKPGRRIYPNEVLIPANNFGLNNESIILCHQIRTLDKQRLSTLYGVVTDPGKRNEILDALCFQLGIERG</sequence>
<keyword evidence="1" id="KW-0378">Hydrolase</keyword>
<dbReference type="GO" id="GO:0006402">
    <property type="term" value="P:mRNA catabolic process"/>
    <property type="evidence" value="ECO:0007669"/>
    <property type="project" value="TreeGrafter"/>
</dbReference>
<dbReference type="GO" id="GO:0016787">
    <property type="term" value="F:hydrolase activity"/>
    <property type="evidence" value="ECO:0007669"/>
    <property type="project" value="UniProtKB-KW"/>
</dbReference>
<dbReference type="RefSeq" id="WP_138364703.1">
    <property type="nucleotide sequence ID" value="NZ_VCEJ01000002.1"/>
</dbReference>
<organism evidence="2 3">
    <name type="scientific">Dyadobacter luticola</name>
    <dbReference type="NCBI Taxonomy" id="1979387"/>
    <lineage>
        <taxon>Bacteria</taxon>
        <taxon>Pseudomonadati</taxon>
        <taxon>Bacteroidota</taxon>
        <taxon>Cytophagia</taxon>
        <taxon>Cytophagales</taxon>
        <taxon>Spirosomataceae</taxon>
        <taxon>Dyadobacter</taxon>
    </lineage>
</organism>
<proteinExistence type="inferred from homology"/>
<accession>A0A5R9L5G9</accession>
<dbReference type="EC" id="3.1.-.-" evidence="1"/>
<dbReference type="PANTHER" id="PTHR33988:SF2">
    <property type="entry name" value="ENDORIBONUCLEASE MAZF"/>
    <property type="match status" value="1"/>
</dbReference>
<dbReference type="EMBL" id="VCEJ01000002">
    <property type="protein sequence ID" value="TLV03495.1"/>
    <property type="molecule type" value="Genomic_DNA"/>
</dbReference>
<name>A0A5R9L5G9_9BACT</name>
<dbReference type="OrthoDB" id="9808744at2"/>
<evidence type="ECO:0000313" key="3">
    <source>
        <dbReference type="Proteomes" id="UP000306402"/>
    </source>
</evidence>
<keyword evidence="1" id="KW-0255">Endonuclease</keyword>
<dbReference type="PIRSF" id="PIRSF033490">
    <property type="entry name" value="MazF"/>
    <property type="match status" value="1"/>
</dbReference>
<gene>
    <name evidence="2" type="ORF">FEN17_07780</name>
</gene>
<dbReference type="SUPFAM" id="SSF50118">
    <property type="entry name" value="Cell growth inhibitor/plasmid maintenance toxic component"/>
    <property type="match status" value="1"/>
</dbReference>
<evidence type="ECO:0000256" key="1">
    <source>
        <dbReference type="PIRNR" id="PIRNR033490"/>
    </source>
</evidence>
<dbReference type="Proteomes" id="UP000306402">
    <property type="component" value="Unassembled WGS sequence"/>
</dbReference>
<dbReference type="GO" id="GO:0016075">
    <property type="term" value="P:rRNA catabolic process"/>
    <property type="evidence" value="ECO:0007669"/>
    <property type="project" value="TreeGrafter"/>
</dbReference>
<evidence type="ECO:0000313" key="2">
    <source>
        <dbReference type="EMBL" id="TLV03495.1"/>
    </source>
</evidence>
<dbReference type="InterPro" id="IPR003477">
    <property type="entry name" value="PemK-like"/>
</dbReference>
<dbReference type="AlphaFoldDB" id="A0A5R9L5G9"/>
<comment type="function">
    <text evidence="1">Toxic component of a type II toxin-antitoxin (TA) system.</text>
</comment>
<dbReference type="GO" id="GO:0003677">
    <property type="term" value="F:DNA binding"/>
    <property type="evidence" value="ECO:0007669"/>
    <property type="project" value="InterPro"/>
</dbReference>
<dbReference type="Pfam" id="PF02452">
    <property type="entry name" value="PemK_toxin"/>
    <property type="match status" value="1"/>
</dbReference>
<comment type="caution">
    <text evidence="2">The sequence shown here is derived from an EMBL/GenBank/DDBJ whole genome shotgun (WGS) entry which is preliminary data.</text>
</comment>
<protein>
    <recommendedName>
        <fullName evidence="1">mRNA interferase</fullName>
        <ecNumber evidence="1">3.1.-.-</ecNumber>
    </recommendedName>
</protein>
<dbReference type="PANTHER" id="PTHR33988">
    <property type="entry name" value="ENDORIBONUCLEASE MAZF-RELATED"/>
    <property type="match status" value="1"/>
</dbReference>
<dbReference type="Gene3D" id="2.30.30.110">
    <property type="match status" value="1"/>
</dbReference>
<keyword evidence="1" id="KW-0540">Nuclease</keyword>